<name>A0AAU7DHN8_9BACT</name>
<evidence type="ECO:0000256" key="2">
    <source>
        <dbReference type="ARBA" id="ARBA00007186"/>
    </source>
</evidence>
<dbReference type="Pfam" id="PF02018">
    <property type="entry name" value="CBM_4_9"/>
    <property type="match status" value="1"/>
</dbReference>
<protein>
    <recommendedName>
        <fullName evidence="4">non-reducing end alpha-L-arabinofuranosidase</fullName>
        <ecNumber evidence="4">3.2.1.55</ecNumber>
    </recommendedName>
</protein>
<dbReference type="AlphaFoldDB" id="A0AAU7DHN8"/>
<evidence type="ECO:0000259" key="8">
    <source>
        <dbReference type="SMART" id="SM00813"/>
    </source>
</evidence>
<dbReference type="GO" id="GO:0046373">
    <property type="term" value="P:L-arabinose metabolic process"/>
    <property type="evidence" value="ECO:0007669"/>
    <property type="project" value="InterPro"/>
</dbReference>
<evidence type="ECO:0000256" key="4">
    <source>
        <dbReference type="ARBA" id="ARBA00012670"/>
    </source>
</evidence>
<gene>
    <name evidence="9" type="ORF">P8935_21635</name>
</gene>
<dbReference type="PANTHER" id="PTHR43576:SF3">
    <property type="entry name" value="ALPHA-L-ARABINOFURANOSIDASE C"/>
    <property type="match status" value="1"/>
</dbReference>
<dbReference type="Pfam" id="PF22848">
    <property type="entry name" value="ASD1_dom"/>
    <property type="match status" value="1"/>
</dbReference>
<reference evidence="9" key="1">
    <citation type="submission" date="2023-03" db="EMBL/GenBank/DDBJ databases">
        <title>Edaphobacter sp.</title>
        <authorList>
            <person name="Huber K.J."/>
            <person name="Papendorf J."/>
            <person name="Pilke C."/>
            <person name="Bunk B."/>
            <person name="Sproeer C."/>
            <person name="Pester M."/>
        </authorList>
    </citation>
    <scope>NUCLEOTIDE SEQUENCE</scope>
    <source>
        <strain evidence="9">DSM 110680</strain>
    </source>
</reference>
<dbReference type="EC" id="3.2.1.55" evidence="4"/>
<dbReference type="Gene3D" id="3.20.20.80">
    <property type="entry name" value="Glycosidases"/>
    <property type="match status" value="1"/>
</dbReference>
<accession>A0AAU7DHN8</accession>
<dbReference type="InterPro" id="IPR013780">
    <property type="entry name" value="Glyco_hydro_b"/>
</dbReference>
<comment type="similarity">
    <text evidence="2">Belongs to the glycosyl hydrolase 51 family.</text>
</comment>
<dbReference type="SUPFAM" id="SSF51011">
    <property type="entry name" value="Glycosyl hydrolase domain"/>
    <property type="match status" value="1"/>
</dbReference>
<keyword evidence="7" id="KW-0326">Glycosidase</keyword>
<dbReference type="EMBL" id="CP121196">
    <property type="protein sequence ID" value="XBH17155.1"/>
    <property type="molecule type" value="Genomic_DNA"/>
</dbReference>
<sequence>MSQRAIFAPLVAGNTKPRGVRVKLIAFASALAFAVPMVAQVTVTEPIPAVATIDIDASKVASQPIPRTIFGTFLEPIGNSTYNGLWAELLENPSFEAGLWSPEKTADMLRERPELRRSSGVDVPLPWEPVDPRQGNRYEVHHGDAANSWQSLLVLGVPGETTGIKQRVYLPIHRTHDYEGSFYAKHVGGQTGVVVALKMRDQDEVLASQQIEVTDESWKKFSFTFHIPDGKLHRLDPADFVVQVAGDGRIDFDQFSLMPADAKNGLDPDAVAMAKAMHTPLVRFGGNFTSSYHWKDGIGPRDKRINTINNSWGIPEYNSFGTDEFLEFCREIGAEPQVALNLGSGTPDEAAAWVRYINEHWQMHSGLLWELGNELWGNWNLGYPTKDQLAARTLEFSKAIHAVDPTARLIATGADPEVFKSWNAIQLTNTPGTFNYLSTHFVVGTGEVQQKTPTADFVAQASLALPVELERRVRQEQQQIDSTPGYEDKAHVAFTEWLFIGERLNAPNFLNMGGAVLTGGFLNMVMRNADIVPVSDMTGIMEFAGIWKKRSQVFGTPSYYAFKMYAGADIAKLVSVVANSGLYSVQHGVNRLPEIASVPNLDVAAALSADGKTLTLFCVNRSISTDIPTKIGLHGFAAGSQAEISVLNSPSLTDSNDEISPDHVQPTESREAVRPDGWSHVFPHGSVTVISFKRK</sequence>
<dbReference type="InterPro" id="IPR017853">
    <property type="entry name" value="GH"/>
</dbReference>
<comment type="subunit">
    <text evidence="3">Homohexamer; trimer of dimers.</text>
</comment>
<keyword evidence="6" id="KW-0119">Carbohydrate metabolism</keyword>
<keyword evidence="5" id="KW-0378">Hydrolase</keyword>
<evidence type="ECO:0000256" key="7">
    <source>
        <dbReference type="ARBA" id="ARBA00023295"/>
    </source>
</evidence>
<feature type="domain" description="Alpha-L-arabinofuranosidase C-terminal" evidence="8">
    <location>
        <begin position="501"/>
        <end position="686"/>
    </location>
</feature>
<dbReference type="Gene3D" id="2.60.120.260">
    <property type="entry name" value="Galactose-binding domain-like"/>
    <property type="match status" value="1"/>
</dbReference>
<dbReference type="InterPro" id="IPR003305">
    <property type="entry name" value="CenC_carb-bd"/>
</dbReference>
<evidence type="ECO:0000256" key="6">
    <source>
        <dbReference type="ARBA" id="ARBA00023277"/>
    </source>
</evidence>
<evidence type="ECO:0000256" key="1">
    <source>
        <dbReference type="ARBA" id="ARBA00001462"/>
    </source>
</evidence>
<dbReference type="GO" id="GO:0046556">
    <property type="term" value="F:alpha-L-arabinofuranosidase activity"/>
    <property type="evidence" value="ECO:0007669"/>
    <property type="project" value="UniProtKB-EC"/>
</dbReference>
<dbReference type="GO" id="GO:0000272">
    <property type="term" value="P:polysaccharide catabolic process"/>
    <property type="evidence" value="ECO:0007669"/>
    <property type="project" value="TreeGrafter"/>
</dbReference>
<dbReference type="Gene3D" id="2.60.40.1180">
    <property type="entry name" value="Golgi alpha-mannosidase II"/>
    <property type="match status" value="1"/>
</dbReference>
<comment type="catalytic activity">
    <reaction evidence="1">
        <text>Hydrolysis of terminal non-reducing alpha-L-arabinofuranoside residues in alpha-L-arabinosides.</text>
        <dbReference type="EC" id="3.2.1.55"/>
    </reaction>
</comment>
<dbReference type="InterPro" id="IPR010720">
    <property type="entry name" value="Alpha-L-AF_C"/>
</dbReference>
<dbReference type="SMART" id="SM00813">
    <property type="entry name" value="Alpha-L-AF_C"/>
    <property type="match status" value="1"/>
</dbReference>
<evidence type="ECO:0000256" key="5">
    <source>
        <dbReference type="ARBA" id="ARBA00022801"/>
    </source>
</evidence>
<dbReference type="RefSeq" id="WP_348262386.1">
    <property type="nucleotide sequence ID" value="NZ_CP121196.1"/>
</dbReference>
<dbReference type="InterPro" id="IPR055235">
    <property type="entry name" value="ASD1_cat"/>
</dbReference>
<organism evidence="9">
    <name type="scientific">Telmatobacter sp. DSM 110680</name>
    <dbReference type="NCBI Taxonomy" id="3036704"/>
    <lineage>
        <taxon>Bacteria</taxon>
        <taxon>Pseudomonadati</taxon>
        <taxon>Acidobacteriota</taxon>
        <taxon>Terriglobia</taxon>
        <taxon>Terriglobales</taxon>
        <taxon>Acidobacteriaceae</taxon>
        <taxon>Telmatobacter</taxon>
    </lineage>
</organism>
<dbReference type="SUPFAM" id="SSF51445">
    <property type="entry name" value="(Trans)glycosidases"/>
    <property type="match status" value="1"/>
</dbReference>
<proteinExistence type="inferred from homology"/>
<evidence type="ECO:0000256" key="3">
    <source>
        <dbReference type="ARBA" id="ARBA00011165"/>
    </source>
</evidence>
<evidence type="ECO:0000313" key="9">
    <source>
        <dbReference type="EMBL" id="XBH17155.1"/>
    </source>
</evidence>
<dbReference type="PANTHER" id="PTHR43576">
    <property type="entry name" value="ALPHA-L-ARABINOFURANOSIDASE C-RELATED"/>
    <property type="match status" value="1"/>
</dbReference>
<dbReference type="Pfam" id="PF06964">
    <property type="entry name" value="Alpha-L-AF_C"/>
    <property type="match status" value="1"/>
</dbReference>